<evidence type="ECO:0000313" key="2">
    <source>
        <dbReference type="Proteomes" id="UP000253436"/>
    </source>
</evidence>
<evidence type="ECO:0000313" key="1">
    <source>
        <dbReference type="EMBL" id="RCW91286.1"/>
    </source>
</evidence>
<comment type="caution">
    <text evidence="1">The sequence shown here is derived from an EMBL/GenBank/DDBJ whole genome shotgun (WGS) entry which is preliminary data.</text>
</comment>
<dbReference type="SUPFAM" id="SSF117991">
    <property type="entry name" value="YbeD/HP0495-like"/>
    <property type="match status" value="1"/>
</dbReference>
<dbReference type="AlphaFoldDB" id="A0A368ZEF5"/>
<gene>
    <name evidence="1" type="ORF">DFQ08_103112</name>
</gene>
<reference evidence="1 2" key="1">
    <citation type="submission" date="2018-07" db="EMBL/GenBank/DDBJ databases">
        <title>Genomic Encyclopedia of Type Strains, Phase III (KMG-III): the genomes of soil and plant-associated and newly described type strains.</title>
        <authorList>
            <person name="Whitman W."/>
        </authorList>
    </citation>
    <scope>NUCLEOTIDE SEQUENCE [LARGE SCALE GENOMIC DNA]</scope>
    <source>
        <strain evidence="1 2">CECT 7958</strain>
    </source>
</reference>
<name>A0A368ZEF5_9FLAO</name>
<dbReference type="Pfam" id="PF04359">
    <property type="entry name" value="DUF493"/>
    <property type="match status" value="1"/>
</dbReference>
<proteinExistence type="predicted"/>
<dbReference type="OrthoDB" id="5616097at2"/>
<dbReference type="Gene3D" id="3.30.70.260">
    <property type="match status" value="1"/>
</dbReference>
<dbReference type="RefSeq" id="WP_114309810.1">
    <property type="nucleotide sequence ID" value="NZ_QPJO01000003.1"/>
</dbReference>
<accession>A0A368ZEF5</accession>
<protein>
    <recommendedName>
        <fullName evidence="3">DUF493 family protein</fullName>
    </recommendedName>
</protein>
<dbReference type="InterPro" id="IPR007454">
    <property type="entry name" value="UPF0250_YbeD-like"/>
</dbReference>
<keyword evidence="2" id="KW-1185">Reference proteome</keyword>
<dbReference type="Proteomes" id="UP000253436">
    <property type="component" value="Unassembled WGS sequence"/>
</dbReference>
<dbReference type="InterPro" id="IPR027471">
    <property type="entry name" value="YbeD-like_sf"/>
</dbReference>
<evidence type="ECO:0008006" key="3">
    <source>
        <dbReference type="Google" id="ProtNLM"/>
    </source>
</evidence>
<dbReference type="EMBL" id="QPJO01000003">
    <property type="protein sequence ID" value="RCW91286.1"/>
    <property type="molecule type" value="Genomic_DNA"/>
</dbReference>
<sequence>MDNSKKTDEFYDKLKSQLYDTAQWPSEYLYKFIVLTAGSGVNHIDALFDNLGAVITTTESKNGKYTSVSINVKMKDPEAVIAKYKEVAENVEGVISL</sequence>
<organism evidence="1 2">
    <name type="scientific">Winogradskyella arenosi</name>
    <dbReference type="NCBI Taxonomy" id="533325"/>
    <lineage>
        <taxon>Bacteria</taxon>
        <taxon>Pseudomonadati</taxon>
        <taxon>Bacteroidota</taxon>
        <taxon>Flavobacteriia</taxon>
        <taxon>Flavobacteriales</taxon>
        <taxon>Flavobacteriaceae</taxon>
        <taxon>Winogradskyella</taxon>
    </lineage>
</organism>